<sequence length="76" mass="8644">MYARASLEQTFYILNDGKEYKIDLITADDSKDLDYNYYAIAYRDGVNRSVGANSLREAESKANEAVDQVIEALKQQ</sequence>
<comment type="caution">
    <text evidence="1">The sequence shown here is derived from an EMBL/GenBank/DDBJ whole genome shotgun (WGS) entry which is preliminary data.</text>
</comment>
<gene>
    <name evidence="1" type="ORF">N9R04_10645</name>
</gene>
<organism evidence="1 2">
    <name type="scientific">Staphylococcus marylandisciuri</name>
    <dbReference type="NCBI Taxonomy" id="2981529"/>
    <lineage>
        <taxon>Bacteria</taxon>
        <taxon>Bacillati</taxon>
        <taxon>Bacillota</taxon>
        <taxon>Bacilli</taxon>
        <taxon>Bacillales</taxon>
        <taxon>Staphylococcaceae</taxon>
        <taxon>Staphylococcus</taxon>
    </lineage>
</organism>
<evidence type="ECO:0008006" key="3">
    <source>
        <dbReference type="Google" id="ProtNLM"/>
    </source>
</evidence>
<reference evidence="1 2" key="1">
    <citation type="journal article" date="2023" name="Int. J. Syst. Evol. Microbiol.">
        <title>Streptococcus sciuri sp. nov., Staphylococcus marylandisciuri sp. nov. and Staphylococcus americanisciuri sp. nov., isolated from faeces of eastern grey squirrel (Sciurus carolinensis).</title>
        <authorList>
            <person name="Volokhov D.V."/>
            <person name="Zagorodnyaya T.A."/>
            <person name="Furtak V.A."/>
            <person name="Nattanmai G."/>
            <person name="Randall L."/>
            <person name="Jose S."/>
            <person name="Gao Y."/>
            <person name="Eisenberg T."/>
            <person name="Delmonte P."/>
            <person name="Blom J."/>
            <person name="Mitchell K.K."/>
        </authorList>
    </citation>
    <scope>NUCLEOTIDE SEQUENCE [LARGE SCALE GENOMIC DNA]</scope>
    <source>
        <strain evidence="1 2">SQ8-PEA</strain>
    </source>
</reference>
<accession>A0ABT2QSZ3</accession>
<name>A0ABT2QSZ3_9STAP</name>
<protein>
    <recommendedName>
        <fullName evidence="3">DUF1508 domain-containing protein</fullName>
    </recommendedName>
</protein>
<keyword evidence="2" id="KW-1185">Reference proteome</keyword>
<proteinExistence type="predicted"/>
<dbReference type="RefSeq" id="WP_262856842.1">
    <property type="nucleotide sequence ID" value="NZ_JAOPKZ010000024.1"/>
</dbReference>
<dbReference type="Proteomes" id="UP001209553">
    <property type="component" value="Unassembled WGS sequence"/>
</dbReference>
<dbReference type="EMBL" id="JAOPKZ010000024">
    <property type="protein sequence ID" value="MCU5747116.1"/>
    <property type="molecule type" value="Genomic_DNA"/>
</dbReference>
<evidence type="ECO:0000313" key="1">
    <source>
        <dbReference type="EMBL" id="MCU5747116.1"/>
    </source>
</evidence>
<evidence type="ECO:0000313" key="2">
    <source>
        <dbReference type="Proteomes" id="UP001209553"/>
    </source>
</evidence>